<proteinExistence type="inferred from homology"/>
<feature type="domain" description="GFO/IDH/MocA-like oxidoreductase" evidence="4">
    <location>
        <begin position="133"/>
        <end position="249"/>
    </location>
</feature>
<evidence type="ECO:0000259" key="3">
    <source>
        <dbReference type="Pfam" id="PF01408"/>
    </source>
</evidence>
<evidence type="ECO:0000259" key="4">
    <source>
        <dbReference type="Pfam" id="PF22725"/>
    </source>
</evidence>
<dbReference type="SUPFAM" id="SSF51735">
    <property type="entry name" value="NAD(P)-binding Rossmann-fold domains"/>
    <property type="match status" value="1"/>
</dbReference>
<dbReference type="SUPFAM" id="SSF55347">
    <property type="entry name" value="Glyceraldehyde-3-phosphate dehydrogenase-like, C-terminal domain"/>
    <property type="match status" value="1"/>
</dbReference>
<dbReference type="GO" id="GO:0016491">
    <property type="term" value="F:oxidoreductase activity"/>
    <property type="evidence" value="ECO:0007669"/>
    <property type="project" value="UniProtKB-KW"/>
</dbReference>
<dbReference type="InterPro" id="IPR036291">
    <property type="entry name" value="NAD(P)-bd_dom_sf"/>
</dbReference>
<feature type="domain" description="Gfo/Idh/MocA-like oxidoreductase N-terminal" evidence="3">
    <location>
        <begin position="14"/>
        <end position="123"/>
    </location>
</feature>
<evidence type="ECO:0000256" key="1">
    <source>
        <dbReference type="ARBA" id="ARBA00010928"/>
    </source>
</evidence>
<reference evidence="6" key="1">
    <citation type="submission" date="2016-10" db="EMBL/GenBank/DDBJ databases">
        <authorList>
            <person name="Varghese N."/>
            <person name="Submissions S."/>
        </authorList>
    </citation>
    <scope>NUCLEOTIDE SEQUENCE [LARGE SCALE GENOMIC DNA]</scope>
    <source>
        <strain evidence="6">SP</strain>
    </source>
</reference>
<sequence length="333" mass="36937">MSKKVRWGILSSAGIAAKAIVPAIKESRNAELTAVASESGKAKRTAEEWGAPKYYDSYRALLSDEAIDAVYIPLPNSLHKKWVIEAANSKKHVLVEKPAGVTAQEVKEMMAACEANKVIFMEAFMYQFHPQHARVKEIIGSGEIGDIRLIRSSFSFPLDLSGNNIRLNSDLGGGSLFDVGCYCVHASRFLLAREPEEVYLNGVVHPVFQIDITAAGVMKFGEVTALIDSSFDQPTVDRYEVTGTKGSIEVPYAFRPDKNPDNGDGVICIKDEGNQIVREERFHHNQYTIQMEHFSECVLTGETPSYTGELAYQNLRAIEALYTSLREKRPVTL</sequence>
<protein>
    <submittedName>
        <fullName evidence="5">Predicted dehydrogenase</fullName>
    </submittedName>
</protein>
<dbReference type="InterPro" id="IPR050984">
    <property type="entry name" value="Gfo/Idh/MocA_domain"/>
</dbReference>
<evidence type="ECO:0000313" key="5">
    <source>
        <dbReference type="EMBL" id="SDZ11502.1"/>
    </source>
</evidence>
<gene>
    <name evidence="5" type="ORF">SAMN05421736_106131</name>
</gene>
<comment type="similarity">
    <text evidence="1">Belongs to the Gfo/Idh/MocA family.</text>
</comment>
<evidence type="ECO:0000313" key="6">
    <source>
        <dbReference type="Proteomes" id="UP000198935"/>
    </source>
</evidence>
<dbReference type="STRING" id="1503961.SAMN05421736_106131"/>
<dbReference type="AlphaFoldDB" id="A0A1H3QD90"/>
<organism evidence="5 6">
    <name type="scientific">Evansella caseinilytica</name>
    <dbReference type="NCBI Taxonomy" id="1503961"/>
    <lineage>
        <taxon>Bacteria</taxon>
        <taxon>Bacillati</taxon>
        <taxon>Bacillota</taxon>
        <taxon>Bacilli</taxon>
        <taxon>Bacillales</taxon>
        <taxon>Bacillaceae</taxon>
        <taxon>Evansella</taxon>
    </lineage>
</organism>
<dbReference type="InterPro" id="IPR000683">
    <property type="entry name" value="Gfo/Idh/MocA-like_OxRdtase_N"/>
</dbReference>
<dbReference type="Proteomes" id="UP000198935">
    <property type="component" value="Unassembled WGS sequence"/>
</dbReference>
<dbReference type="Gene3D" id="3.40.50.720">
    <property type="entry name" value="NAD(P)-binding Rossmann-like Domain"/>
    <property type="match status" value="1"/>
</dbReference>
<dbReference type="GO" id="GO:0000166">
    <property type="term" value="F:nucleotide binding"/>
    <property type="evidence" value="ECO:0007669"/>
    <property type="project" value="InterPro"/>
</dbReference>
<name>A0A1H3QD90_9BACI</name>
<dbReference type="Pfam" id="PF22725">
    <property type="entry name" value="GFO_IDH_MocA_C3"/>
    <property type="match status" value="1"/>
</dbReference>
<dbReference type="PANTHER" id="PTHR22604">
    <property type="entry name" value="OXIDOREDUCTASES"/>
    <property type="match status" value="1"/>
</dbReference>
<dbReference type="Pfam" id="PF01408">
    <property type="entry name" value="GFO_IDH_MocA"/>
    <property type="match status" value="1"/>
</dbReference>
<dbReference type="Gene3D" id="3.30.360.10">
    <property type="entry name" value="Dihydrodipicolinate Reductase, domain 2"/>
    <property type="match status" value="1"/>
</dbReference>
<evidence type="ECO:0000256" key="2">
    <source>
        <dbReference type="ARBA" id="ARBA00023002"/>
    </source>
</evidence>
<dbReference type="InterPro" id="IPR055170">
    <property type="entry name" value="GFO_IDH_MocA-like_dom"/>
</dbReference>
<dbReference type="OrthoDB" id="9815825at2"/>
<dbReference type="PANTHER" id="PTHR22604:SF105">
    <property type="entry name" value="TRANS-1,2-DIHYDROBENZENE-1,2-DIOL DEHYDROGENASE"/>
    <property type="match status" value="1"/>
</dbReference>
<accession>A0A1H3QD90</accession>
<keyword evidence="6" id="KW-1185">Reference proteome</keyword>
<keyword evidence="2" id="KW-0560">Oxidoreductase</keyword>
<dbReference type="EMBL" id="FNPI01000006">
    <property type="protein sequence ID" value="SDZ11502.1"/>
    <property type="molecule type" value="Genomic_DNA"/>
</dbReference>